<evidence type="ECO:0000256" key="1">
    <source>
        <dbReference type="ARBA" id="ARBA00023015"/>
    </source>
</evidence>
<dbReference type="STRING" id="2045.KR76_00140"/>
<dbReference type="RefSeq" id="WP_038675769.1">
    <property type="nucleotide sequence ID" value="NZ_BJMC01000016.1"/>
</dbReference>
<dbReference type="SMART" id="SM00342">
    <property type="entry name" value="HTH_ARAC"/>
    <property type="match status" value="1"/>
</dbReference>
<organism evidence="5 6">
    <name type="scientific">Nocardioides simplex</name>
    <name type="common">Arthrobacter simplex</name>
    <dbReference type="NCBI Taxonomy" id="2045"/>
    <lineage>
        <taxon>Bacteria</taxon>
        <taxon>Bacillati</taxon>
        <taxon>Actinomycetota</taxon>
        <taxon>Actinomycetes</taxon>
        <taxon>Propionibacteriales</taxon>
        <taxon>Nocardioidaceae</taxon>
        <taxon>Pimelobacter</taxon>
    </lineage>
</organism>
<reference evidence="5 6" key="1">
    <citation type="journal article" date="2015" name="Genome Announc.">
        <title>Complete Genome Sequence of Steroid-Transforming Nocardioides simplex VKM Ac-2033D.</title>
        <authorList>
            <person name="Shtratnikova V.Y."/>
            <person name="Schelkunov M.I."/>
            <person name="Pekov Y.A."/>
            <person name="Fokina V.V."/>
            <person name="Logacheva M.D."/>
            <person name="Sokolov S.L."/>
            <person name="Bragin E.Y."/>
            <person name="Ashapkin V.V."/>
            <person name="Donova M.V."/>
        </authorList>
    </citation>
    <scope>NUCLEOTIDE SEQUENCE [LARGE SCALE GENOMIC DNA]</scope>
    <source>
        <strain evidence="5 6">VKM Ac-2033D</strain>
    </source>
</reference>
<accession>A0A0J9YH35</accession>
<dbReference type="EMBL" id="CP009896">
    <property type="protein sequence ID" value="AIY15588.1"/>
    <property type="molecule type" value="Genomic_DNA"/>
</dbReference>
<name>A0A0J9YH35_NOCSI</name>
<dbReference type="PROSITE" id="PS01124">
    <property type="entry name" value="HTH_ARAC_FAMILY_2"/>
    <property type="match status" value="1"/>
</dbReference>
<keyword evidence="3" id="KW-0804">Transcription</keyword>
<dbReference type="SUPFAM" id="SSF46689">
    <property type="entry name" value="Homeodomain-like"/>
    <property type="match status" value="1"/>
</dbReference>
<dbReference type="PANTHER" id="PTHR46796:SF15">
    <property type="entry name" value="BLL1074 PROTEIN"/>
    <property type="match status" value="1"/>
</dbReference>
<feature type="compositionally biased region" description="Polar residues" evidence="4">
    <location>
        <begin position="224"/>
        <end position="239"/>
    </location>
</feature>
<dbReference type="KEGG" id="psim:KR76_00140"/>
<dbReference type="OrthoDB" id="2559672at2"/>
<feature type="region of interest" description="Disordered" evidence="4">
    <location>
        <begin position="220"/>
        <end position="239"/>
    </location>
</feature>
<protein>
    <submittedName>
        <fullName evidence="5">Two-component system response regulator</fullName>
    </submittedName>
</protein>
<dbReference type="InterPro" id="IPR050204">
    <property type="entry name" value="AraC_XylS_family_regulators"/>
</dbReference>
<dbReference type="GeneID" id="96607419"/>
<sequence>MYDESPLTHGAALWQSYDARAAVIPADGCVDLILRGDAVDVAGPSTRWIATLGDSPIGTLGVRLAPGTAWRALRVDLAEVSDQLVPLDALVSQHEVRRWREVLLRTRTTTTPAGELVEAELRPAEAWTGAARFHAARAATAEDVARELGWSERTFRRQMQRSFGYGYATLVRIRRAQHAHRLLTGGTTPAAAAADAGYADQPHLSRELRRLAGVSPAQLVGASRANSSTEFPSGSSSVA</sequence>
<dbReference type="GO" id="GO:0043565">
    <property type="term" value="F:sequence-specific DNA binding"/>
    <property type="evidence" value="ECO:0007669"/>
    <property type="project" value="InterPro"/>
</dbReference>
<dbReference type="eggNOG" id="COG2207">
    <property type="taxonomic scope" value="Bacteria"/>
</dbReference>
<keyword evidence="6" id="KW-1185">Reference proteome</keyword>
<gene>
    <name evidence="5" type="ORF">KR76_00140</name>
</gene>
<dbReference type="Gene3D" id="1.10.10.60">
    <property type="entry name" value="Homeodomain-like"/>
    <property type="match status" value="1"/>
</dbReference>
<dbReference type="PANTHER" id="PTHR46796">
    <property type="entry name" value="HTH-TYPE TRANSCRIPTIONAL ACTIVATOR RHAS-RELATED"/>
    <property type="match status" value="1"/>
</dbReference>
<dbReference type="Proteomes" id="UP000030300">
    <property type="component" value="Chromosome"/>
</dbReference>
<dbReference type="InterPro" id="IPR018060">
    <property type="entry name" value="HTH_AraC"/>
</dbReference>
<evidence type="ECO:0000256" key="3">
    <source>
        <dbReference type="ARBA" id="ARBA00023163"/>
    </source>
</evidence>
<evidence type="ECO:0000313" key="6">
    <source>
        <dbReference type="Proteomes" id="UP000030300"/>
    </source>
</evidence>
<dbReference type="AlphaFoldDB" id="A0A0J9YH35"/>
<proteinExistence type="predicted"/>
<dbReference type="InterPro" id="IPR009057">
    <property type="entry name" value="Homeodomain-like_sf"/>
</dbReference>
<dbReference type="GO" id="GO:0003700">
    <property type="term" value="F:DNA-binding transcription factor activity"/>
    <property type="evidence" value="ECO:0007669"/>
    <property type="project" value="InterPro"/>
</dbReference>
<keyword evidence="1" id="KW-0805">Transcription regulation</keyword>
<dbReference type="Pfam" id="PF12833">
    <property type="entry name" value="HTH_18"/>
    <property type="match status" value="1"/>
</dbReference>
<evidence type="ECO:0000256" key="2">
    <source>
        <dbReference type="ARBA" id="ARBA00023125"/>
    </source>
</evidence>
<keyword evidence="2" id="KW-0238">DNA-binding</keyword>
<evidence type="ECO:0000256" key="4">
    <source>
        <dbReference type="SAM" id="MobiDB-lite"/>
    </source>
</evidence>
<evidence type="ECO:0000313" key="5">
    <source>
        <dbReference type="EMBL" id="AIY15588.1"/>
    </source>
</evidence>